<sequence length="175" mass="20458">MWQRAGKVNEMFQWIKSLQRMGAMLWEFGSGIDGFGHKYTLSKKIDSWRKRLLTETYTDFQISHSFPYIILCDSLLIYKSLLKLIYQIGAYNVYYSAMCICVFVPIIYVSLLVSIYVSIFIYLSIYTCIYLPVFVSILVSIYHLSIHISVYLPIYHLSISIQGFSREAHIHHPIS</sequence>
<keyword evidence="1" id="KW-1133">Transmembrane helix</keyword>
<protein>
    <submittedName>
        <fullName evidence="2">Uncharacterized protein</fullName>
    </submittedName>
</protein>
<dbReference type="Proteomes" id="UP000593571">
    <property type="component" value="Unassembled WGS sequence"/>
</dbReference>
<accession>A0A7J8CI99</accession>
<comment type="caution">
    <text evidence="2">The sequence shown here is derived from an EMBL/GenBank/DDBJ whole genome shotgun (WGS) entry which is preliminary data.</text>
</comment>
<evidence type="ECO:0000256" key="1">
    <source>
        <dbReference type="SAM" id="Phobius"/>
    </source>
</evidence>
<organism evidence="2 3">
    <name type="scientific">Rousettus aegyptiacus</name>
    <name type="common">Egyptian fruit bat</name>
    <name type="synonym">Pteropus aegyptiacus</name>
    <dbReference type="NCBI Taxonomy" id="9407"/>
    <lineage>
        <taxon>Eukaryota</taxon>
        <taxon>Metazoa</taxon>
        <taxon>Chordata</taxon>
        <taxon>Craniata</taxon>
        <taxon>Vertebrata</taxon>
        <taxon>Euteleostomi</taxon>
        <taxon>Mammalia</taxon>
        <taxon>Eutheria</taxon>
        <taxon>Laurasiatheria</taxon>
        <taxon>Chiroptera</taxon>
        <taxon>Yinpterochiroptera</taxon>
        <taxon>Pteropodoidea</taxon>
        <taxon>Pteropodidae</taxon>
        <taxon>Rousettinae</taxon>
        <taxon>Rousettus</taxon>
    </lineage>
</organism>
<keyword evidence="1" id="KW-0812">Transmembrane</keyword>
<evidence type="ECO:0000313" key="3">
    <source>
        <dbReference type="Proteomes" id="UP000593571"/>
    </source>
</evidence>
<dbReference type="EMBL" id="JACASE010000014">
    <property type="protein sequence ID" value="KAF6410519.1"/>
    <property type="molecule type" value="Genomic_DNA"/>
</dbReference>
<dbReference type="AlphaFoldDB" id="A0A7J8CI99"/>
<keyword evidence="3" id="KW-1185">Reference proteome</keyword>
<feature type="transmembrane region" description="Helical" evidence="1">
    <location>
        <begin position="129"/>
        <end position="152"/>
    </location>
</feature>
<reference evidence="2 3" key="1">
    <citation type="journal article" date="2020" name="Nature">
        <title>Six reference-quality genomes reveal evolution of bat adaptations.</title>
        <authorList>
            <person name="Jebb D."/>
            <person name="Huang Z."/>
            <person name="Pippel M."/>
            <person name="Hughes G.M."/>
            <person name="Lavrichenko K."/>
            <person name="Devanna P."/>
            <person name="Winkler S."/>
            <person name="Jermiin L.S."/>
            <person name="Skirmuntt E.C."/>
            <person name="Katzourakis A."/>
            <person name="Burkitt-Gray L."/>
            <person name="Ray D.A."/>
            <person name="Sullivan K.A.M."/>
            <person name="Roscito J.G."/>
            <person name="Kirilenko B.M."/>
            <person name="Davalos L.M."/>
            <person name="Corthals A.P."/>
            <person name="Power M.L."/>
            <person name="Jones G."/>
            <person name="Ransome R.D."/>
            <person name="Dechmann D.K.N."/>
            <person name="Locatelli A.G."/>
            <person name="Puechmaille S.J."/>
            <person name="Fedrigo O."/>
            <person name="Jarvis E.D."/>
            <person name="Hiller M."/>
            <person name="Vernes S.C."/>
            <person name="Myers E.W."/>
            <person name="Teeling E.C."/>
        </authorList>
    </citation>
    <scope>NUCLEOTIDE SEQUENCE [LARGE SCALE GENOMIC DNA]</scope>
    <source>
        <strain evidence="2">MRouAeg1</strain>
        <tissue evidence="2">Muscle</tissue>
    </source>
</reference>
<proteinExistence type="predicted"/>
<feature type="transmembrane region" description="Helical" evidence="1">
    <location>
        <begin position="93"/>
        <end position="123"/>
    </location>
</feature>
<name>A0A7J8CI99_ROUAE</name>
<gene>
    <name evidence="2" type="ORF">HJG63_009049</name>
</gene>
<evidence type="ECO:0000313" key="2">
    <source>
        <dbReference type="EMBL" id="KAF6410519.1"/>
    </source>
</evidence>
<keyword evidence="1" id="KW-0472">Membrane</keyword>